<dbReference type="EMBL" id="CP014228">
    <property type="protein sequence ID" value="AMD88297.1"/>
    <property type="molecule type" value="Genomic_DNA"/>
</dbReference>
<evidence type="ECO:0000313" key="2">
    <source>
        <dbReference type="EMBL" id="AMD88297.1"/>
    </source>
</evidence>
<evidence type="ECO:0000313" key="3">
    <source>
        <dbReference type="Proteomes" id="UP000065220"/>
    </source>
</evidence>
<keyword evidence="3" id="KW-1185">Reference proteome</keyword>
<sequence length="96" mass="10212">MRTYSPGASRRAVAETPSRPWSPPEIVQTKVVVAAGSLEAAAAESSTDWQVEVSVTLIVERRPAEDVPSMGRSWLVSASTALGSMAFPASLIIMPR</sequence>
<dbReference type="Proteomes" id="UP000065220">
    <property type="component" value="Chromosome"/>
</dbReference>
<dbReference type="RefSeq" id="WP_067943773.1">
    <property type="nucleotide sequence ID" value="NZ_CAUHMM010000069.1"/>
</dbReference>
<name>A0A0X8JG83_ACTRD</name>
<evidence type="ECO:0000256" key="1">
    <source>
        <dbReference type="SAM" id="MobiDB-lite"/>
    </source>
</evidence>
<organism evidence="2 3">
    <name type="scientific">Actinomyces radicidentis</name>
    <dbReference type="NCBI Taxonomy" id="111015"/>
    <lineage>
        <taxon>Bacteria</taxon>
        <taxon>Bacillati</taxon>
        <taxon>Actinomycetota</taxon>
        <taxon>Actinomycetes</taxon>
        <taxon>Actinomycetales</taxon>
        <taxon>Actinomycetaceae</taxon>
        <taxon>Actinomyces</taxon>
    </lineage>
</organism>
<proteinExistence type="predicted"/>
<feature type="region of interest" description="Disordered" evidence="1">
    <location>
        <begin position="1"/>
        <end position="22"/>
    </location>
</feature>
<dbReference type="KEGG" id="ard:AXF14_12850"/>
<accession>A0A0X8JG83</accession>
<dbReference type="AlphaFoldDB" id="A0A0X8JG83"/>
<reference evidence="3" key="1">
    <citation type="submission" date="2016-02" db="EMBL/GenBank/DDBJ databases">
        <authorList>
            <person name="Holder M.E."/>
            <person name="Ajami N.J."/>
            <person name="Petrosino J.F."/>
        </authorList>
    </citation>
    <scope>NUCLEOTIDE SEQUENCE [LARGE SCALE GENOMIC DNA]</scope>
    <source>
        <strain evidence="3">CCUG 36733</strain>
    </source>
</reference>
<dbReference type="STRING" id="111015.AXF14_12850"/>
<protein>
    <submittedName>
        <fullName evidence="2">Uncharacterized protein</fullName>
    </submittedName>
</protein>
<gene>
    <name evidence="2" type="ORF">AXF14_12850</name>
</gene>